<dbReference type="PANTHER" id="PTHR24173:SF74">
    <property type="entry name" value="ANKYRIN REPEAT DOMAIN-CONTAINING PROTEIN 16"/>
    <property type="match status" value="1"/>
</dbReference>
<feature type="region of interest" description="Disordered" evidence="4">
    <location>
        <begin position="176"/>
        <end position="250"/>
    </location>
</feature>
<dbReference type="EMBL" id="ML995490">
    <property type="protein sequence ID" value="KAF2140379.1"/>
    <property type="molecule type" value="Genomic_DNA"/>
</dbReference>
<dbReference type="PROSITE" id="PS50088">
    <property type="entry name" value="ANK_REPEAT"/>
    <property type="match status" value="2"/>
</dbReference>
<accession>A0A6A6B8A0</accession>
<dbReference type="GeneID" id="54296674"/>
<feature type="repeat" description="ANK" evidence="3">
    <location>
        <begin position="105"/>
        <end position="137"/>
    </location>
</feature>
<dbReference type="PROSITE" id="PS50297">
    <property type="entry name" value="ANK_REP_REGION"/>
    <property type="match status" value="2"/>
</dbReference>
<dbReference type="Proteomes" id="UP000799438">
    <property type="component" value="Unassembled WGS sequence"/>
</dbReference>
<dbReference type="SMART" id="SM00248">
    <property type="entry name" value="ANK"/>
    <property type="match status" value="3"/>
</dbReference>
<evidence type="ECO:0000256" key="1">
    <source>
        <dbReference type="ARBA" id="ARBA00022737"/>
    </source>
</evidence>
<dbReference type="Gene3D" id="1.25.40.20">
    <property type="entry name" value="Ankyrin repeat-containing domain"/>
    <property type="match status" value="1"/>
</dbReference>
<keyword evidence="6" id="KW-1185">Reference proteome</keyword>
<evidence type="ECO:0000256" key="2">
    <source>
        <dbReference type="ARBA" id="ARBA00023043"/>
    </source>
</evidence>
<dbReference type="InterPro" id="IPR002110">
    <property type="entry name" value="Ankyrin_rpt"/>
</dbReference>
<evidence type="ECO:0000313" key="6">
    <source>
        <dbReference type="Proteomes" id="UP000799438"/>
    </source>
</evidence>
<name>A0A6A6B8A0_9PEZI</name>
<dbReference type="InterPro" id="IPR036770">
    <property type="entry name" value="Ankyrin_rpt-contain_sf"/>
</dbReference>
<sequence>MTTPATLSLSDDEIDEILYCARANETADLDAYLHELSSSNGSHASASRADLLAAAVDPESGNSALHYAAANGHTDILALIKDALTTTTDPKSAPHAAFINQRNAAGNTALHWACLNGHLAACKQLVALGADAAVLNAAGHDAVFEAEQNGKDDVVAWLLVEGGALDTVVGALRGEEGAGESAGASGTAGAGADADDDDAEGEDVEMKFSVGDTSGPAVESGVEALSLGDDAVAAQGTGTGKGKERAAMSG</sequence>
<dbReference type="Pfam" id="PF00023">
    <property type="entry name" value="Ank"/>
    <property type="match status" value="1"/>
</dbReference>
<feature type="repeat" description="ANK" evidence="3">
    <location>
        <begin position="60"/>
        <end position="80"/>
    </location>
</feature>
<dbReference type="OrthoDB" id="10057496at2759"/>
<evidence type="ECO:0000256" key="4">
    <source>
        <dbReference type="SAM" id="MobiDB-lite"/>
    </source>
</evidence>
<keyword evidence="2 3" id="KW-0040">ANK repeat</keyword>
<dbReference type="Pfam" id="PF12796">
    <property type="entry name" value="Ank_2"/>
    <property type="match status" value="1"/>
</dbReference>
<feature type="compositionally biased region" description="Acidic residues" evidence="4">
    <location>
        <begin position="193"/>
        <end position="203"/>
    </location>
</feature>
<gene>
    <name evidence="5" type="ORF">K452DRAFT_274124</name>
</gene>
<organism evidence="5 6">
    <name type="scientific">Aplosporella prunicola CBS 121167</name>
    <dbReference type="NCBI Taxonomy" id="1176127"/>
    <lineage>
        <taxon>Eukaryota</taxon>
        <taxon>Fungi</taxon>
        <taxon>Dikarya</taxon>
        <taxon>Ascomycota</taxon>
        <taxon>Pezizomycotina</taxon>
        <taxon>Dothideomycetes</taxon>
        <taxon>Dothideomycetes incertae sedis</taxon>
        <taxon>Botryosphaeriales</taxon>
        <taxon>Aplosporellaceae</taxon>
        <taxon>Aplosporella</taxon>
    </lineage>
</organism>
<evidence type="ECO:0000256" key="3">
    <source>
        <dbReference type="PROSITE-ProRule" id="PRU00023"/>
    </source>
</evidence>
<proteinExistence type="predicted"/>
<protein>
    <submittedName>
        <fullName evidence="5">Uncharacterized protein</fullName>
    </submittedName>
</protein>
<evidence type="ECO:0000313" key="5">
    <source>
        <dbReference type="EMBL" id="KAF2140379.1"/>
    </source>
</evidence>
<dbReference type="SUPFAM" id="SSF48403">
    <property type="entry name" value="Ankyrin repeat"/>
    <property type="match status" value="1"/>
</dbReference>
<dbReference type="PANTHER" id="PTHR24173">
    <property type="entry name" value="ANKYRIN REPEAT CONTAINING"/>
    <property type="match status" value="1"/>
</dbReference>
<keyword evidence="1" id="KW-0677">Repeat</keyword>
<dbReference type="AlphaFoldDB" id="A0A6A6B8A0"/>
<feature type="compositionally biased region" description="Basic and acidic residues" evidence="4">
    <location>
        <begin position="241"/>
        <end position="250"/>
    </location>
</feature>
<dbReference type="RefSeq" id="XP_033396092.1">
    <property type="nucleotide sequence ID" value="XM_033539178.1"/>
</dbReference>
<reference evidence="5" key="1">
    <citation type="journal article" date="2020" name="Stud. Mycol.">
        <title>101 Dothideomycetes genomes: a test case for predicting lifestyles and emergence of pathogens.</title>
        <authorList>
            <person name="Haridas S."/>
            <person name="Albert R."/>
            <person name="Binder M."/>
            <person name="Bloem J."/>
            <person name="Labutti K."/>
            <person name="Salamov A."/>
            <person name="Andreopoulos B."/>
            <person name="Baker S."/>
            <person name="Barry K."/>
            <person name="Bills G."/>
            <person name="Bluhm B."/>
            <person name="Cannon C."/>
            <person name="Castanera R."/>
            <person name="Culley D."/>
            <person name="Daum C."/>
            <person name="Ezra D."/>
            <person name="Gonzalez J."/>
            <person name="Henrissat B."/>
            <person name="Kuo A."/>
            <person name="Liang C."/>
            <person name="Lipzen A."/>
            <person name="Lutzoni F."/>
            <person name="Magnuson J."/>
            <person name="Mondo S."/>
            <person name="Nolan M."/>
            <person name="Ohm R."/>
            <person name="Pangilinan J."/>
            <person name="Park H.-J."/>
            <person name="Ramirez L."/>
            <person name="Alfaro M."/>
            <person name="Sun H."/>
            <person name="Tritt A."/>
            <person name="Yoshinaga Y."/>
            <person name="Zwiers L.-H."/>
            <person name="Turgeon B."/>
            <person name="Goodwin S."/>
            <person name="Spatafora J."/>
            <person name="Crous P."/>
            <person name="Grigoriev I."/>
        </authorList>
    </citation>
    <scope>NUCLEOTIDE SEQUENCE</scope>
    <source>
        <strain evidence="5">CBS 121167</strain>
    </source>
</reference>
<feature type="compositionally biased region" description="Low complexity" evidence="4">
    <location>
        <begin position="179"/>
        <end position="192"/>
    </location>
</feature>